<keyword evidence="3" id="KW-1185">Reference proteome</keyword>
<evidence type="ECO:0000256" key="1">
    <source>
        <dbReference type="SAM" id="MobiDB-lite"/>
    </source>
</evidence>
<dbReference type="EMBL" id="BQNB010017135">
    <property type="protein sequence ID" value="GJT59738.1"/>
    <property type="molecule type" value="Genomic_DNA"/>
</dbReference>
<feature type="region of interest" description="Disordered" evidence="1">
    <location>
        <begin position="26"/>
        <end position="81"/>
    </location>
</feature>
<gene>
    <name evidence="2" type="ORF">Tco_1003271</name>
</gene>
<organism evidence="2 3">
    <name type="scientific">Tanacetum coccineum</name>
    <dbReference type="NCBI Taxonomy" id="301880"/>
    <lineage>
        <taxon>Eukaryota</taxon>
        <taxon>Viridiplantae</taxon>
        <taxon>Streptophyta</taxon>
        <taxon>Embryophyta</taxon>
        <taxon>Tracheophyta</taxon>
        <taxon>Spermatophyta</taxon>
        <taxon>Magnoliopsida</taxon>
        <taxon>eudicotyledons</taxon>
        <taxon>Gunneridae</taxon>
        <taxon>Pentapetalae</taxon>
        <taxon>asterids</taxon>
        <taxon>campanulids</taxon>
        <taxon>Asterales</taxon>
        <taxon>Asteraceae</taxon>
        <taxon>Asteroideae</taxon>
        <taxon>Anthemideae</taxon>
        <taxon>Anthemidinae</taxon>
        <taxon>Tanacetum</taxon>
    </lineage>
</organism>
<dbReference type="Proteomes" id="UP001151760">
    <property type="component" value="Unassembled WGS sequence"/>
</dbReference>
<reference evidence="2" key="2">
    <citation type="submission" date="2022-01" db="EMBL/GenBank/DDBJ databases">
        <authorList>
            <person name="Yamashiro T."/>
            <person name="Shiraishi A."/>
            <person name="Satake H."/>
            <person name="Nakayama K."/>
        </authorList>
    </citation>
    <scope>NUCLEOTIDE SEQUENCE</scope>
</reference>
<name>A0ABQ5F9Z0_9ASTR</name>
<sequence length="190" mass="21435">MPGETPPQTSKITNDHFRPLQVEDFTHLKKNQQVPKNEGYRSERNLTRRSYGESYDEQQVLRPPPNRPSQDNQGQGDGPQYIQITPTITAFSEQMKEERRLDSSHVNILMVHRLGQEQHLRLEGPQGQAPLQLPANAKLHRQLYLPTTTKESTEGVYFHVNVVALALSLPSQSRSDIGCAGPESTKSVTI</sequence>
<proteinExistence type="predicted"/>
<accession>A0ABQ5F9Z0</accession>
<evidence type="ECO:0000313" key="3">
    <source>
        <dbReference type="Proteomes" id="UP001151760"/>
    </source>
</evidence>
<reference evidence="2" key="1">
    <citation type="journal article" date="2022" name="Int. J. Mol. Sci.">
        <title>Draft Genome of Tanacetum Coccineum: Genomic Comparison of Closely Related Tanacetum-Family Plants.</title>
        <authorList>
            <person name="Yamashiro T."/>
            <person name="Shiraishi A."/>
            <person name="Nakayama K."/>
            <person name="Satake H."/>
        </authorList>
    </citation>
    <scope>NUCLEOTIDE SEQUENCE</scope>
</reference>
<evidence type="ECO:0000313" key="2">
    <source>
        <dbReference type="EMBL" id="GJT59738.1"/>
    </source>
</evidence>
<comment type="caution">
    <text evidence="2">The sequence shown here is derived from an EMBL/GenBank/DDBJ whole genome shotgun (WGS) entry which is preliminary data.</text>
</comment>
<protein>
    <submittedName>
        <fullName evidence="2">Uncharacterized protein</fullName>
    </submittedName>
</protein>